<dbReference type="Pfam" id="PF10758">
    <property type="entry name" value="DUF2586"/>
    <property type="match status" value="1"/>
</dbReference>
<proteinExistence type="predicted"/>
<dbReference type="RefSeq" id="WP_128091272.1">
    <property type="nucleotide sequence ID" value="NZ_UARG01000017.1"/>
</dbReference>
<dbReference type="InterPro" id="IPR019694">
    <property type="entry name" value="Phage_HP1_Orf23"/>
</dbReference>
<evidence type="ECO:0008006" key="3">
    <source>
        <dbReference type="Google" id="ProtNLM"/>
    </source>
</evidence>
<organism evidence="1 2">
    <name type="scientific">Capnocytophaga ochracea</name>
    <dbReference type="NCBI Taxonomy" id="1018"/>
    <lineage>
        <taxon>Bacteria</taxon>
        <taxon>Pseudomonadati</taxon>
        <taxon>Bacteroidota</taxon>
        <taxon>Flavobacteriia</taxon>
        <taxon>Flavobacteriales</taxon>
        <taxon>Flavobacteriaceae</taxon>
        <taxon>Capnocytophaga</taxon>
    </lineage>
</organism>
<dbReference type="AlphaFoldDB" id="A0A2X2TNK3"/>
<dbReference type="EMBL" id="UARG01000017">
    <property type="protein sequence ID" value="SQA77930.1"/>
    <property type="molecule type" value="Genomic_DNA"/>
</dbReference>
<accession>A0A2X2TNK3</accession>
<name>A0A2X2TNK3_CAPOC</name>
<gene>
    <name evidence="1" type="ORF">NCTC11546_01155</name>
</gene>
<evidence type="ECO:0000313" key="1">
    <source>
        <dbReference type="EMBL" id="SQA77930.1"/>
    </source>
</evidence>
<evidence type="ECO:0000313" key="2">
    <source>
        <dbReference type="Proteomes" id="UP000249891"/>
    </source>
</evidence>
<sequence>MGLPKVLFNIAKDGMNRTGNNIQKVTGLIITGSGVASKVELGKSYQVFSLNEAVALGISEAENAFAYKHIKAFYDQAPTGTPLWVMLVSDATTMTAMLDKDGAFAPTLIADAKGAIRVLGVVKKATGSETIAAGLDTDVQTAVVKAQAIAEHFEKKYMPFRVVVSGNNWNGKVADLTNFSENELNKVACFIGNDDKEKEASVGLFLGKMSAIPVQRKIHRVKDGSVLPLVAYFTDGTTIDSKADQWDALDDKGYIFFRTFVGRSGYYFSGDNTLTKPTDDFKSLSSGLVMDKALLLAYGALVEELSDEVLLSEEGSIHPAIIKSWQTKLENTLQSEMVSKGELSAVNINIDPEQKVLQTGKVVVGLKLLPVGYADFIEVNIGFTTKKEEN</sequence>
<dbReference type="Proteomes" id="UP000249891">
    <property type="component" value="Unassembled WGS sequence"/>
</dbReference>
<reference evidence="1 2" key="1">
    <citation type="submission" date="2018-06" db="EMBL/GenBank/DDBJ databases">
        <authorList>
            <consortium name="Pathogen Informatics"/>
            <person name="Doyle S."/>
        </authorList>
    </citation>
    <scope>NUCLEOTIDE SEQUENCE [LARGE SCALE GENOMIC DNA]</scope>
    <source>
        <strain evidence="1 2">NCTC11546</strain>
    </source>
</reference>
<protein>
    <recommendedName>
        <fullName evidence="3">Phage tail sheath protein</fullName>
    </recommendedName>
</protein>